<dbReference type="RefSeq" id="WP_014899335.1">
    <property type="nucleotide sequence ID" value="NC_018514.1"/>
</dbReference>
<dbReference type="NCBIfam" id="TIGR03831">
    <property type="entry name" value="YgiT_finger"/>
    <property type="match status" value="1"/>
</dbReference>
<reference evidence="1 2" key="1">
    <citation type="journal article" date="2012" name="J. Bacteriol.">
        <title>Complete Genome Sequence of Burkholderia sp. Strain GG4, a Betaproteobacterium That Reduces 3-Oxo-N-Acylhomoserine Lactones and Produces Different N-Acylhomoserine Lactones.</title>
        <authorList>
            <person name="Hong K.W."/>
            <person name="Koh C.L."/>
            <person name="Sam C.K."/>
            <person name="Yin W.F."/>
            <person name="Chan K.G."/>
        </authorList>
    </citation>
    <scope>NUCLEOTIDE SEQUENCE [LARGE SCALE GENOMIC DNA]</scope>
    <source>
        <strain evidence="1 2">GG4</strain>
    </source>
</reference>
<dbReference type="AlphaFoldDB" id="A0A9W3K428"/>
<name>A0A9W3K428_BURCE</name>
<accession>A0A9W3K428</accession>
<dbReference type="KEGG" id="bct:GEM_4177"/>
<dbReference type="EMBL" id="CP003775">
    <property type="protein sequence ID" value="AFQ50567.1"/>
    <property type="molecule type" value="Genomic_DNA"/>
</dbReference>
<gene>
    <name evidence="1" type="ORF">GEM_4177</name>
</gene>
<protein>
    <submittedName>
        <fullName evidence="1">Transcriptional regulator, XRE family protein</fullName>
    </submittedName>
</protein>
<dbReference type="Pfam" id="PF15731">
    <property type="entry name" value="MqsA_antitoxin"/>
    <property type="match status" value="1"/>
</dbReference>
<proteinExistence type="predicted"/>
<dbReference type="InterPro" id="IPR022453">
    <property type="entry name" value="Znf_MqsA-type"/>
</dbReference>
<dbReference type="CDD" id="cd12870">
    <property type="entry name" value="MqsA"/>
    <property type="match status" value="1"/>
</dbReference>
<sequence>MKCPACGRAELIRDTRDIPYTFQRESTIIPRITGDFCPACGEEVLDIENASRLGDAVTRFATQATETHVMVRWDEPLLT</sequence>
<organism evidence="1 2">
    <name type="scientific">Burkholderia cepacia GG4</name>
    <dbReference type="NCBI Taxonomy" id="1009846"/>
    <lineage>
        <taxon>Bacteria</taxon>
        <taxon>Pseudomonadati</taxon>
        <taxon>Pseudomonadota</taxon>
        <taxon>Betaproteobacteria</taxon>
        <taxon>Burkholderiales</taxon>
        <taxon>Burkholderiaceae</taxon>
        <taxon>Burkholderia</taxon>
        <taxon>Burkholderia cepacia complex</taxon>
    </lineage>
</organism>
<dbReference type="InterPro" id="IPR032758">
    <property type="entry name" value="MqsA/HigA-2"/>
</dbReference>
<evidence type="ECO:0000313" key="2">
    <source>
        <dbReference type="Proteomes" id="UP000032866"/>
    </source>
</evidence>
<evidence type="ECO:0000313" key="1">
    <source>
        <dbReference type="EMBL" id="AFQ50567.1"/>
    </source>
</evidence>
<dbReference type="Proteomes" id="UP000032866">
    <property type="component" value="Chromosome 2"/>
</dbReference>
<dbReference type="Gene3D" id="3.10.20.860">
    <property type="match status" value="1"/>
</dbReference>